<gene>
    <name evidence="2" type="ORF">L596_027392</name>
</gene>
<protein>
    <submittedName>
        <fullName evidence="2">Uncharacterized protein</fullName>
    </submittedName>
</protein>
<feature type="compositionally biased region" description="Basic and acidic residues" evidence="1">
    <location>
        <begin position="31"/>
        <end position="42"/>
    </location>
</feature>
<feature type="region of interest" description="Disordered" evidence="1">
    <location>
        <begin position="18"/>
        <end position="122"/>
    </location>
</feature>
<evidence type="ECO:0000313" key="2">
    <source>
        <dbReference type="EMBL" id="TKR63580.1"/>
    </source>
</evidence>
<sequence length="189" mass="21276">MTFSNSPSRFLISVRSKAHFCEPPPGSPKARAREINGDRLECRNPPPTLTWSNERRTTASQSPSNKATLLFAVRRKGGKGKNGEKETSPDGRRWSKGEAKKRREEGLKYRGTTEKWQQRERRKRERSGKEVYFVIVETSEVGQGEAAAAGRREDRLDMLIGVAASFLFISSRVVCHFSLVFEPISTSSS</sequence>
<accession>A0A4U5M475</accession>
<dbReference type="Proteomes" id="UP000298663">
    <property type="component" value="Unassembled WGS sequence"/>
</dbReference>
<reference evidence="2 3" key="1">
    <citation type="journal article" date="2015" name="Genome Biol.">
        <title>Comparative genomics of Steinernema reveals deeply conserved gene regulatory networks.</title>
        <authorList>
            <person name="Dillman A.R."/>
            <person name="Macchietto M."/>
            <person name="Porter C.F."/>
            <person name="Rogers A."/>
            <person name="Williams B."/>
            <person name="Antoshechkin I."/>
            <person name="Lee M.M."/>
            <person name="Goodwin Z."/>
            <person name="Lu X."/>
            <person name="Lewis E.E."/>
            <person name="Goodrich-Blair H."/>
            <person name="Stock S.P."/>
            <person name="Adams B.J."/>
            <person name="Sternberg P.W."/>
            <person name="Mortazavi A."/>
        </authorList>
    </citation>
    <scope>NUCLEOTIDE SEQUENCE [LARGE SCALE GENOMIC DNA]</scope>
    <source>
        <strain evidence="2 3">ALL</strain>
    </source>
</reference>
<dbReference type="AlphaFoldDB" id="A0A4U5M475"/>
<proteinExistence type="predicted"/>
<dbReference type="EMBL" id="AZBU02000010">
    <property type="protein sequence ID" value="TKR63580.1"/>
    <property type="molecule type" value="Genomic_DNA"/>
</dbReference>
<reference evidence="2 3" key="2">
    <citation type="journal article" date="2019" name="G3 (Bethesda)">
        <title>Hybrid Assembly of the Genome of the Entomopathogenic Nematode Steinernema carpocapsae Identifies the X-Chromosome.</title>
        <authorList>
            <person name="Serra L."/>
            <person name="Macchietto M."/>
            <person name="Macias-Munoz A."/>
            <person name="McGill C.J."/>
            <person name="Rodriguez I.M."/>
            <person name="Rodriguez B."/>
            <person name="Murad R."/>
            <person name="Mortazavi A."/>
        </authorList>
    </citation>
    <scope>NUCLEOTIDE SEQUENCE [LARGE SCALE GENOMIC DNA]</scope>
    <source>
        <strain evidence="2 3">ALL</strain>
    </source>
</reference>
<evidence type="ECO:0000313" key="3">
    <source>
        <dbReference type="Proteomes" id="UP000298663"/>
    </source>
</evidence>
<comment type="caution">
    <text evidence="2">The sequence shown here is derived from an EMBL/GenBank/DDBJ whole genome shotgun (WGS) entry which is preliminary data.</text>
</comment>
<feature type="compositionally biased region" description="Polar residues" evidence="1">
    <location>
        <begin position="58"/>
        <end position="67"/>
    </location>
</feature>
<keyword evidence="3" id="KW-1185">Reference proteome</keyword>
<evidence type="ECO:0000256" key="1">
    <source>
        <dbReference type="SAM" id="MobiDB-lite"/>
    </source>
</evidence>
<organism evidence="2 3">
    <name type="scientific">Steinernema carpocapsae</name>
    <name type="common">Entomopathogenic nematode</name>
    <dbReference type="NCBI Taxonomy" id="34508"/>
    <lineage>
        <taxon>Eukaryota</taxon>
        <taxon>Metazoa</taxon>
        <taxon>Ecdysozoa</taxon>
        <taxon>Nematoda</taxon>
        <taxon>Chromadorea</taxon>
        <taxon>Rhabditida</taxon>
        <taxon>Tylenchina</taxon>
        <taxon>Panagrolaimomorpha</taxon>
        <taxon>Strongyloidoidea</taxon>
        <taxon>Steinernematidae</taxon>
        <taxon>Steinernema</taxon>
    </lineage>
</organism>
<name>A0A4U5M475_STECR</name>
<feature type="compositionally biased region" description="Basic and acidic residues" evidence="1">
    <location>
        <begin position="81"/>
        <end position="119"/>
    </location>
</feature>